<dbReference type="AlphaFoldDB" id="A0A0D3FZ24"/>
<keyword evidence="2" id="KW-1185">Reference proteome</keyword>
<reference evidence="1" key="1">
    <citation type="journal article" date="2009" name="Rice">
        <title>De Novo Next Generation Sequencing of Plant Genomes.</title>
        <authorList>
            <person name="Rounsley S."/>
            <person name="Marri P.R."/>
            <person name="Yu Y."/>
            <person name="He R."/>
            <person name="Sisneros N."/>
            <person name="Goicoechea J.L."/>
            <person name="Lee S.J."/>
            <person name="Angelova A."/>
            <person name="Kudrna D."/>
            <person name="Luo M."/>
            <person name="Affourtit J."/>
            <person name="Desany B."/>
            <person name="Knight J."/>
            <person name="Niazi F."/>
            <person name="Egholm M."/>
            <person name="Wing R.A."/>
        </authorList>
    </citation>
    <scope>NUCLEOTIDE SEQUENCE [LARGE SCALE GENOMIC DNA]</scope>
    <source>
        <strain evidence="1">cv. IRGC 105608</strain>
    </source>
</reference>
<protein>
    <submittedName>
        <fullName evidence="1">Uncharacterized protein</fullName>
    </submittedName>
</protein>
<sequence>MAHAKASALWWRGFKLEIGSRDDEGFNKRGIVKRRMKGRTRLGRKKEKWTPITMHASSEMSCLTIVPKPESSSHEKH</sequence>
<proteinExistence type="predicted"/>
<dbReference type="EnsemblPlants" id="OBART04G22000.1">
    <property type="protein sequence ID" value="OBART04G22000.1"/>
    <property type="gene ID" value="OBART04G22000"/>
</dbReference>
<dbReference type="HOGENOM" id="CLU_2642014_0_0_1"/>
<name>A0A0D3FZ24_9ORYZ</name>
<accession>A0A0D3FZ24</accession>
<organism evidence="1">
    <name type="scientific">Oryza barthii</name>
    <dbReference type="NCBI Taxonomy" id="65489"/>
    <lineage>
        <taxon>Eukaryota</taxon>
        <taxon>Viridiplantae</taxon>
        <taxon>Streptophyta</taxon>
        <taxon>Embryophyta</taxon>
        <taxon>Tracheophyta</taxon>
        <taxon>Spermatophyta</taxon>
        <taxon>Magnoliopsida</taxon>
        <taxon>Liliopsida</taxon>
        <taxon>Poales</taxon>
        <taxon>Poaceae</taxon>
        <taxon>BOP clade</taxon>
        <taxon>Oryzoideae</taxon>
        <taxon>Oryzeae</taxon>
        <taxon>Oryzinae</taxon>
        <taxon>Oryza</taxon>
    </lineage>
</organism>
<dbReference type="Gramene" id="OBART04G22000.1">
    <property type="protein sequence ID" value="OBART04G22000.1"/>
    <property type="gene ID" value="OBART04G22000"/>
</dbReference>
<reference evidence="1" key="2">
    <citation type="submission" date="2015-03" db="UniProtKB">
        <authorList>
            <consortium name="EnsemblPlants"/>
        </authorList>
    </citation>
    <scope>IDENTIFICATION</scope>
</reference>
<dbReference type="PaxDb" id="65489-OBART04G22000.1"/>
<evidence type="ECO:0000313" key="1">
    <source>
        <dbReference type="EnsemblPlants" id="OBART04G22000.1"/>
    </source>
</evidence>
<evidence type="ECO:0000313" key="2">
    <source>
        <dbReference type="Proteomes" id="UP000026960"/>
    </source>
</evidence>
<dbReference type="Proteomes" id="UP000026960">
    <property type="component" value="Chromosome 4"/>
</dbReference>